<proteinExistence type="predicted"/>
<organism evidence="1">
    <name type="scientific">Ananas comosus var. bracteatus</name>
    <name type="common">red pineapple</name>
    <dbReference type="NCBI Taxonomy" id="296719"/>
    <lineage>
        <taxon>Eukaryota</taxon>
        <taxon>Viridiplantae</taxon>
        <taxon>Streptophyta</taxon>
        <taxon>Embryophyta</taxon>
        <taxon>Tracheophyta</taxon>
        <taxon>Spermatophyta</taxon>
        <taxon>Magnoliopsida</taxon>
        <taxon>Liliopsida</taxon>
        <taxon>Poales</taxon>
        <taxon>Bromeliaceae</taxon>
        <taxon>Bromelioideae</taxon>
        <taxon>Ananas</taxon>
    </lineage>
</organism>
<reference evidence="1" key="1">
    <citation type="submission" date="2020-07" db="EMBL/GenBank/DDBJ databases">
        <authorList>
            <person name="Lin J."/>
        </authorList>
    </citation>
    <scope>NUCLEOTIDE SEQUENCE</scope>
</reference>
<accession>A0A6V7PZ35</accession>
<name>A0A6V7PZ35_ANACO</name>
<dbReference type="PANTHER" id="PTHR47599">
    <property type="entry name" value="CELL-TO-CELL MOVEMENT PROTEIN"/>
    <property type="match status" value="1"/>
</dbReference>
<dbReference type="PRINTS" id="PR00995">
    <property type="entry name" value="CAPILLOPTASE"/>
</dbReference>
<protein>
    <submittedName>
        <fullName evidence="1">Uncharacterized protein</fullName>
    </submittedName>
</protein>
<dbReference type="PANTHER" id="PTHR47599:SF4">
    <property type="entry name" value="POLYPROTEIN"/>
    <property type="match status" value="1"/>
</dbReference>
<dbReference type="AlphaFoldDB" id="A0A6V7PZ35"/>
<dbReference type="Pfam" id="PF01107">
    <property type="entry name" value="MP"/>
    <property type="match status" value="1"/>
</dbReference>
<dbReference type="GO" id="GO:0006508">
    <property type="term" value="P:proteolysis"/>
    <property type="evidence" value="ECO:0007669"/>
    <property type="project" value="InterPro"/>
</dbReference>
<dbReference type="GO" id="GO:0004252">
    <property type="term" value="F:serine-type endopeptidase activity"/>
    <property type="evidence" value="ECO:0007669"/>
    <property type="project" value="InterPro"/>
</dbReference>
<gene>
    <name evidence="1" type="ORF">CB5_LOCUS19117</name>
</gene>
<evidence type="ECO:0000313" key="1">
    <source>
        <dbReference type="EMBL" id="CAD1835906.1"/>
    </source>
</evidence>
<dbReference type="InterPro" id="IPR051596">
    <property type="entry name" value="Caulimoviridae_Movement"/>
</dbReference>
<dbReference type="InterPro" id="IPR001815">
    <property type="entry name" value="Trichovirus_mp"/>
</dbReference>
<sequence>MRMDAPLPKWKLPIIRKGDVYSDLQHFIRIFGLRSMDRVVMKERSVPIGCDEATISILLVEPDEFEEILKKYSFVHLGMVQVGITPQPRRGLNTSVVSSTLDCRHNSFSDTLIAAVQAPLHDGPISFTCYPNLTLSLTDPWLPHTLKIKVKTHGFDMLEGSHNVTLLWIQQDHAQVKGRKAIGLLKYPESLPDQKGFPGGARDPLLPCGEETDNTGQPRKKLVAVLFSITATIRKATKSPSRPFEEITVNGECAANPVHASTEGKAAALHKQLNRGNLTLHYLCSVLDDLQKFLRRQQASLVSIQGGLRDIQRSQALLASRLGCSEQIEIPQYAGGLSDLSDEEEQSSDVVLHHQDFASPTIPGVGTSPGAATSVPQRFTPFGSNPGSVGGNFGGRLFAFKGGFLSGGFSNSFAGQASSLPPWKKTFQNDDLSHMVIAGRSVFPDLHRHEKESELQCKGRDPLETCLHLSLPRATTKNPIWRKTRLEGSTFSVYPYYTLD</sequence>
<dbReference type="InterPro" id="IPR028919">
    <property type="entry name" value="Viral_movement"/>
</dbReference>
<dbReference type="EMBL" id="LR862153">
    <property type="protein sequence ID" value="CAD1835906.1"/>
    <property type="molecule type" value="Genomic_DNA"/>
</dbReference>